<sequence length="2067" mass="237918">MLRNAPLSAVLNEEVALEGLEGTTLDYLWNRLGTRLKIKLPLPEKFCHNVWSLILINSEYMFYQLPEPRKGFVFFERLEHVDPATGVLKEPKDFPGHRFKYSPITASGIRGSCEHYDTRQVIAREELAAMTYQQVEARWPNKFAIVASQKMRESFIIEPNFTAELTIIQYCMLEWIARSRFNGETSQGKYSLVELTKDSSILYYNRKFLTDCKLITRQALCQRTGETSIQGMVFHLPRYYCEMKPKGLLITEKVVNILKTRPNYMADYDEIKLMVLGRAEARKWFRGNEFTKYVRTDETVTYRTLYPEAERREYMLKNKKNEEKQVRIMRLIDPDADVYDLWYKDEQPEEDQKDGFLDSQKAYIDMPVLQQAYNVIASSGEQGISQSALATQLGLDRLNARALVKNLMRIKAIDGSSVDEGRQRTTKYFLPGMTQRTISLDKEMIQLMSSHHSVSVSGVQDQKPDVSALQHQEQKPQPQQQIPSASLPLNPMASTSGISNMSESSNFSISLDDDDNDEEDEHYKINLNLYASANTTVIDSIDVQLNICNEINGVKVPGGISAMMNSKHISAKVLKRCNMILELVKKFHVIEPREVLKQIARFERESGYKAEACQKSVQRLIAKLATDNYLKIANVRLAKDDKVSNVVYACDLTVDDSSPILKGKIEAAKARMMMSVIGQQTVKKVPNEVETVTAIVGTSYEGTLAKCLRMKLFHEFMFYLIYQFSPDAIPLPGEDLRSLDLSCVEEEIGPIYSVEGWKLFVPPLNVYESYGQGWALLTDITLRLPLSVFCQICTFGFYTKDLDYWLDHPIRQHMLVKQLPKAVRLQLFRQRKYIFNIFEMCQKLCHAGLIQFGPQRMKDRDQTFIYLNRHTALLDTRDSAVGYHEIEEKEYSMKSFTFANLDDVQNYWETLYKIAVNTPLNRRSVAFGKEIMVQQLHVKPEIIEACKPRTPEQAFVNDVFKLPPGDNRGAAGMDTAMFVHLKSNWSKIMNYAPAVKSQQAKLKRLKTLKKIATLHKPGASSTPSRGANPKKMSTLKEKKLCLKAKLSVKPFASTYKRYDRKPTIHVRRIEKRPSGKRMRNLYDEVDRRALKLMSKLRVDWSRNEDTVLLICRIAMKYLFNDTTKANTIINSILYRDILHWTIPASANKTARACQRRISYMVKHKSGVAANIKLCVEEARLNPVLEARFGKNFVNQLKNIYTTVDSFTMALKIHFIELVYMLRTTLTKLKMNEGVRPIEGQNDGRSRPVSQFIPDTIADFEQRYDIRQAQDTQEKLNFSVNPTTQEDIIVHKLATLIHGTVSNARAKTSFSVQLFNIYKNYSEKHLSMAMKMIRNYRLISLSKKLKSNISIQRSIVPSSSGDNPYHISITYLNQISTRIPLEMFTFVYNHYIQLLDRLDYDEPVTFEDGSQGLVLLLGELATTNAIELELESPTEFISMHPDLRNTDPELAQQGDLQNNEFPEFAQPAQVTTVGPAKEIKNEPRSVAKVRFESTSDVYFNYVMHPIEKLTKIPTEYLHFFCILDSLNGGALLRAIKIDETSNICSTPDCLLQSNDRNIIQKCVSVALKNKDIIERVKGIRPSRVCMTPLLVISEDNLAQYFTRTVKEYTKTQRDFQKRDLGRLPDGIKSPINMVDLAYDIVQFQKVQDFNWLDRYEITHIEDDNGLLMDPENEKAGTDDLTEKVHKLHNFYVVNYLKISLRLLYRHPSDLNYRLKLENRSIPAVFLPTSFGTRQNLLTKISNDTLWPNIDELRPLLEEATPLIHQNQRLWSVAHFIEGKAEQGATVQELGAHFRNNHAELAQDLQVLLNFKFILRTGIRHITYVHWQHVAPWLLRTTCILSADPNSDSVTTDGVRIKQEPGTSHPKRAEPDDSLRLSSDDEEDDVTIEEVNNEEMGPPPKTRRDEFNRRVAVIEERNRFKPKKTLSLSLTPWIKIDGAINRRLLYRWMTAVLLYCLSHPGVQLTFIYSRFNMMAPVHLYYLLEMLQDFGCLKMYSMEVRQKKSIFSTYRPVKVATATEFDHDEYTYVETTANALSTLTTLIGDYRKFQDDFLSPPKSNEQPEVEQSDG</sequence>
<accession>A0ABM1YHV1</accession>
<dbReference type="Proteomes" id="UP000069940">
    <property type="component" value="Unassembled WGS sequence"/>
</dbReference>
<reference evidence="10" key="1">
    <citation type="journal article" date="2015" name="Proc. Natl. Acad. Sci. U.S.A.">
        <title>Genome sequence of the Asian Tiger mosquito, Aedes albopictus, reveals insights into its biology, genetics, and evolution.</title>
        <authorList>
            <person name="Chen X.G."/>
            <person name="Jiang X."/>
            <person name="Gu J."/>
            <person name="Xu M."/>
            <person name="Wu Y."/>
            <person name="Deng Y."/>
            <person name="Zhang C."/>
            <person name="Bonizzoni M."/>
            <person name="Dermauw W."/>
            <person name="Vontas J."/>
            <person name="Armbruster P."/>
            <person name="Huang X."/>
            <person name="Yang Y."/>
            <person name="Zhang H."/>
            <person name="He W."/>
            <person name="Peng H."/>
            <person name="Liu Y."/>
            <person name="Wu K."/>
            <person name="Chen J."/>
            <person name="Lirakis M."/>
            <person name="Topalis P."/>
            <person name="Van Leeuwen T."/>
            <person name="Hall A.B."/>
            <person name="Jiang X."/>
            <person name="Thorpe C."/>
            <person name="Mueller R.L."/>
            <person name="Sun C."/>
            <person name="Waterhouse R.M."/>
            <person name="Yan G."/>
            <person name="Tu Z.J."/>
            <person name="Fang X."/>
            <person name="James A.A."/>
        </authorList>
    </citation>
    <scope>NUCLEOTIDE SEQUENCE [LARGE SCALE GENOMIC DNA]</scope>
    <source>
        <strain evidence="10">Foshan</strain>
    </source>
</reference>
<feature type="compositionally biased region" description="Acidic residues" evidence="6">
    <location>
        <begin position="1878"/>
        <end position="1891"/>
    </location>
</feature>
<keyword evidence="3" id="KW-0238">DNA-binding</keyword>
<feature type="region of interest" description="Disordered" evidence="6">
    <location>
        <begin position="451"/>
        <end position="515"/>
    </location>
</feature>
<keyword evidence="5" id="KW-0539">Nucleus</keyword>
<feature type="compositionally biased region" description="Low complexity" evidence="6">
    <location>
        <begin position="494"/>
        <end position="510"/>
    </location>
</feature>
<dbReference type="InterPro" id="IPR044210">
    <property type="entry name" value="Tfc3-like"/>
</dbReference>
<evidence type="ECO:0000256" key="6">
    <source>
        <dbReference type="SAM" id="MobiDB-lite"/>
    </source>
</evidence>
<evidence type="ECO:0008006" key="11">
    <source>
        <dbReference type="Google" id="ProtNLM"/>
    </source>
</evidence>
<evidence type="ECO:0000313" key="9">
    <source>
        <dbReference type="EnsemblMetazoa" id="AALFPA23_009284.P12757"/>
    </source>
</evidence>
<evidence type="ECO:0000256" key="2">
    <source>
        <dbReference type="ARBA" id="ARBA00022553"/>
    </source>
</evidence>
<feature type="compositionally biased region" description="Basic and acidic residues" evidence="6">
    <location>
        <begin position="1865"/>
        <end position="1877"/>
    </location>
</feature>
<name>A0ABM1YHV1_AEDAL</name>
<evidence type="ECO:0000259" key="8">
    <source>
        <dbReference type="Pfam" id="PF24101"/>
    </source>
</evidence>
<evidence type="ECO:0000256" key="3">
    <source>
        <dbReference type="ARBA" id="ARBA00023125"/>
    </source>
</evidence>
<feature type="domain" description="B-block binding subunit of TFIIIC" evidence="7">
    <location>
        <begin position="168"/>
        <end position="242"/>
    </location>
</feature>
<dbReference type="RefSeq" id="XP_019546939.3">
    <property type="nucleotide sequence ID" value="XM_019691394.3"/>
</dbReference>
<evidence type="ECO:0000259" key="7">
    <source>
        <dbReference type="Pfam" id="PF04182"/>
    </source>
</evidence>
<dbReference type="PANTHER" id="PTHR15180:SF1">
    <property type="entry name" value="GENERAL TRANSCRIPTION FACTOR 3C POLYPEPTIDE 1"/>
    <property type="match status" value="1"/>
</dbReference>
<dbReference type="EnsemblMetazoa" id="AALFPA23_009284.R12757">
    <property type="protein sequence ID" value="AALFPA23_009284.P12757"/>
    <property type="gene ID" value="AALFPA23_009284"/>
</dbReference>
<reference evidence="9" key="2">
    <citation type="submission" date="2025-05" db="UniProtKB">
        <authorList>
            <consortium name="EnsemblMetazoa"/>
        </authorList>
    </citation>
    <scope>IDENTIFICATION</scope>
    <source>
        <strain evidence="9">Foshan</strain>
    </source>
</reference>
<dbReference type="InterPro" id="IPR056467">
    <property type="entry name" value="eWH_GTF3C1"/>
</dbReference>
<organism evidence="9 10">
    <name type="scientific">Aedes albopictus</name>
    <name type="common">Asian tiger mosquito</name>
    <name type="synonym">Stegomyia albopicta</name>
    <dbReference type="NCBI Taxonomy" id="7160"/>
    <lineage>
        <taxon>Eukaryota</taxon>
        <taxon>Metazoa</taxon>
        <taxon>Ecdysozoa</taxon>
        <taxon>Arthropoda</taxon>
        <taxon>Hexapoda</taxon>
        <taxon>Insecta</taxon>
        <taxon>Pterygota</taxon>
        <taxon>Neoptera</taxon>
        <taxon>Endopterygota</taxon>
        <taxon>Diptera</taxon>
        <taxon>Nematocera</taxon>
        <taxon>Culicoidea</taxon>
        <taxon>Culicidae</taxon>
        <taxon>Culicinae</taxon>
        <taxon>Aedini</taxon>
        <taxon>Aedes</taxon>
        <taxon>Stegomyia</taxon>
    </lineage>
</organism>
<dbReference type="PANTHER" id="PTHR15180">
    <property type="entry name" value="GENERAL TRANSCRIPTION FACTOR 3C POLYPEPTIDE 1"/>
    <property type="match status" value="1"/>
</dbReference>
<dbReference type="InterPro" id="IPR007309">
    <property type="entry name" value="TFIIIC_Bblock-bd"/>
</dbReference>
<dbReference type="Pfam" id="PF24101">
    <property type="entry name" value="WHD_GTF3C1"/>
    <property type="match status" value="1"/>
</dbReference>
<keyword evidence="4" id="KW-0804">Transcription</keyword>
<evidence type="ECO:0000256" key="1">
    <source>
        <dbReference type="ARBA" id="ARBA00004123"/>
    </source>
</evidence>
<proteinExistence type="predicted"/>
<comment type="subcellular location">
    <subcellularLocation>
        <location evidence="1">Nucleus</location>
    </subcellularLocation>
</comment>
<evidence type="ECO:0000256" key="4">
    <source>
        <dbReference type="ARBA" id="ARBA00023163"/>
    </source>
</evidence>
<protein>
    <recommendedName>
        <fullName evidence="11">B-block binding subunit of TFIIIC domain-containing protein</fullName>
    </recommendedName>
</protein>
<evidence type="ECO:0000256" key="5">
    <source>
        <dbReference type="ARBA" id="ARBA00023242"/>
    </source>
</evidence>
<keyword evidence="2" id="KW-0597">Phosphoprotein</keyword>
<feature type="region of interest" description="Disordered" evidence="6">
    <location>
        <begin position="1844"/>
        <end position="1904"/>
    </location>
</feature>
<feature type="domain" description="GTF3C1 extended winged-helix" evidence="8">
    <location>
        <begin position="569"/>
        <end position="673"/>
    </location>
</feature>
<dbReference type="GeneID" id="109417289"/>
<dbReference type="Pfam" id="PF04182">
    <property type="entry name" value="B-block_TFIIIC"/>
    <property type="match status" value="1"/>
</dbReference>
<keyword evidence="10" id="KW-1185">Reference proteome</keyword>
<evidence type="ECO:0000313" key="10">
    <source>
        <dbReference type="Proteomes" id="UP000069940"/>
    </source>
</evidence>